<keyword evidence="3" id="KW-1185">Reference proteome</keyword>
<dbReference type="AlphaFoldDB" id="A0A8T2MQW9"/>
<evidence type="ECO:0000313" key="2">
    <source>
        <dbReference type="EMBL" id="KAG9330475.1"/>
    </source>
</evidence>
<accession>A0A8T2MQW9</accession>
<gene>
    <name evidence="2" type="ORF">JZ751_024264</name>
</gene>
<comment type="caution">
    <text evidence="2">The sequence shown here is derived from an EMBL/GenBank/DDBJ whole genome shotgun (WGS) entry which is preliminary data.</text>
</comment>
<sequence length="83" mass="8951">ELPELVAPEVGGRVYNAVGEDDGACDDVDAFQVLDEEAPVHANPRHEEDAGVQIDMEDIAASDAEEGGTLTEETDWEKEREPG</sequence>
<evidence type="ECO:0000256" key="1">
    <source>
        <dbReference type="SAM" id="MobiDB-lite"/>
    </source>
</evidence>
<feature type="non-terminal residue" evidence="2">
    <location>
        <position position="83"/>
    </location>
</feature>
<feature type="region of interest" description="Disordered" evidence="1">
    <location>
        <begin position="60"/>
        <end position="83"/>
    </location>
</feature>
<organism evidence="2 3">
    <name type="scientific">Albula glossodonta</name>
    <name type="common">roundjaw bonefish</name>
    <dbReference type="NCBI Taxonomy" id="121402"/>
    <lineage>
        <taxon>Eukaryota</taxon>
        <taxon>Metazoa</taxon>
        <taxon>Chordata</taxon>
        <taxon>Craniata</taxon>
        <taxon>Vertebrata</taxon>
        <taxon>Euteleostomi</taxon>
        <taxon>Actinopterygii</taxon>
        <taxon>Neopterygii</taxon>
        <taxon>Teleostei</taxon>
        <taxon>Albuliformes</taxon>
        <taxon>Albulidae</taxon>
        <taxon>Albula</taxon>
    </lineage>
</organism>
<name>A0A8T2MQW9_9TELE</name>
<proteinExistence type="predicted"/>
<dbReference type="Proteomes" id="UP000824540">
    <property type="component" value="Unassembled WGS sequence"/>
</dbReference>
<protein>
    <submittedName>
        <fullName evidence="2">Uncharacterized protein</fullName>
    </submittedName>
</protein>
<dbReference type="EMBL" id="JAFBMS010000583">
    <property type="protein sequence ID" value="KAG9330475.1"/>
    <property type="molecule type" value="Genomic_DNA"/>
</dbReference>
<feature type="compositionally biased region" description="Acidic residues" evidence="1">
    <location>
        <begin position="60"/>
        <end position="76"/>
    </location>
</feature>
<evidence type="ECO:0000313" key="3">
    <source>
        <dbReference type="Proteomes" id="UP000824540"/>
    </source>
</evidence>
<reference evidence="2" key="1">
    <citation type="thesis" date="2021" institute="BYU ScholarsArchive" country="Provo, UT, USA">
        <title>Applications of and Algorithms for Genome Assembly and Genomic Analyses with an Emphasis on Marine Teleosts.</title>
        <authorList>
            <person name="Pickett B.D."/>
        </authorList>
    </citation>
    <scope>NUCLEOTIDE SEQUENCE</scope>
    <source>
        <strain evidence="2">HI-2016</strain>
    </source>
</reference>